<gene>
    <name evidence="3" type="ORF">Tco_1045771</name>
</gene>
<evidence type="ECO:0000256" key="1">
    <source>
        <dbReference type="SAM" id="MobiDB-lite"/>
    </source>
</evidence>
<organism evidence="3 4">
    <name type="scientific">Tanacetum coccineum</name>
    <dbReference type="NCBI Taxonomy" id="301880"/>
    <lineage>
        <taxon>Eukaryota</taxon>
        <taxon>Viridiplantae</taxon>
        <taxon>Streptophyta</taxon>
        <taxon>Embryophyta</taxon>
        <taxon>Tracheophyta</taxon>
        <taxon>Spermatophyta</taxon>
        <taxon>Magnoliopsida</taxon>
        <taxon>eudicotyledons</taxon>
        <taxon>Gunneridae</taxon>
        <taxon>Pentapetalae</taxon>
        <taxon>asterids</taxon>
        <taxon>campanulids</taxon>
        <taxon>Asterales</taxon>
        <taxon>Asteraceae</taxon>
        <taxon>Asteroideae</taxon>
        <taxon>Anthemideae</taxon>
        <taxon>Anthemidinae</taxon>
        <taxon>Tanacetum</taxon>
    </lineage>
</organism>
<proteinExistence type="predicted"/>
<feature type="region of interest" description="Disordered" evidence="1">
    <location>
        <begin position="295"/>
        <end position="314"/>
    </location>
</feature>
<dbReference type="PANTHER" id="PTHR33067">
    <property type="entry name" value="RNA-DIRECTED DNA POLYMERASE-RELATED"/>
    <property type="match status" value="1"/>
</dbReference>
<dbReference type="InterPro" id="IPR021109">
    <property type="entry name" value="Peptidase_aspartic_dom_sf"/>
</dbReference>
<reference evidence="3" key="1">
    <citation type="journal article" date="2022" name="Int. J. Mol. Sci.">
        <title>Draft Genome of Tanacetum Coccineum: Genomic Comparison of Closely Related Tanacetum-Family Plants.</title>
        <authorList>
            <person name="Yamashiro T."/>
            <person name="Shiraishi A."/>
            <person name="Nakayama K."/>
            <person name="Satake H."/>
        </authorList>
    </citation>
    <scope>NUCLEOTIDE SEQUENCE</scope>
</reference>
<name>A0ABQ5GUW1_9ASTR</name>
<reference evidence="3" key="2">
    <citation type="submission" date="2022-01" db="EMBL/GenBank/DDBJ databases">
        <authorList>
            <person name="Yamashiro T."/>
            <person name="Shiraishi A."/>
            <person name="Satake H."/>
            <person name="Nakayama K."/>
        </authorList>
    </citation>
    <scope>NUCLEOTIDE SEQUENCE</scope>
</reference>
<evidence type="ECO:0000313" key="4">
    <source>
        <dbReference type="Proteomes" id="UP001151760"/>
    </source>
</evidence>
<comment type="caution">
    <text evidence="3">The sequence shown here is derived from an EMBL/GenBank/DDBJ whole genome shotgun (WGS) entry which is preliminary data.</text>
</comment>
<dbReference type="CDD" id="cd00303">
    <property type="entry name" value="retropepsin_like"/>
    <property type="match status" value="1"/>
</dbReference>
<keyword evidence="4" id="KW-1185">Reference proteome</keyword>
<evidence type="ECO:0000313" key="3">
    <source>
        <dbReference type="EMBL" id="GJT79046.1"/>
    </source>
</evidence>
<dbReference type="Pfam" id="PF03732">
    <property type="entry name" value="Retrotrans_gag"/>
    <property type="match status" value="1"/>
</dbReference>
<dbReference type="EMBL" id="BQNB010018860">
    <property type="protein sequence ID" value="GJT79046.1"/>
    <property type="molecule type" value="Genomic_DNA"/>
</dbReference>
<feature type="domain" description="Retrotransposon gag" evidence="2">
    <location>
        <begin position="85"/>
        <end position="165"/>
    </location>
</feature>
<dbReference type="InterPro" id="IPR005162">
    <property type="entry name" value="Retrotrans_gag_dom"/>
</dbReference>
<protein>
    <submittedName>
        <fullName evidence="3">MAK10-like protein</fullName>
    </submittedName>
</protein>
<sequence length="583" mass="65624">MGDENHIRTLGDYSKPSHEGYRNTIELPAGNNVVPFRSDTIRLVQNGCSFHGLRSEDPNQHLKEFLKLVDSLDLDGENRERTRLRLFQFFLRDQASNWLERLPAGSISTWEDLTTRFLAQFFPPGRTAKLCNDILMFQQHHGESLSEAWTRFKGLLQKVPHHGIDLWLQDLALYDNESWNDPRDFAKPIKAITLPQDVPSTSDRRLIELKNQVQRMIGPHDTQNCLENPEQAFVEYASSRTDEAGGLVSEFMASQDARLSKFEADFKQHQSEMTNKIDTVLKAITDRIAGTLPSDTVKNPKLGTHPVSSTRSYPIIDPQCSSHPSTLINAIKAYFNDAIIKPQQPEEPELTFEDEFKDLHLNLPVLEVLAHGPIYNAILDKYVESLELGKNGSTFVQGETPAKMGDPGLFTLPCRLGDSKPFDTLADLGSCVNIIPLYLFKKLNIGLLEETDHIFGLADGTKSYPIGIVKVVEVHIGKLKLLNDFYVLDMKKDPETPLLVGRGFLATANVVIDCRMAKIAVGEGITRSVFHVKGIDLGEEEAPYWTTLGKRESYKPRPSTDEIGAKPPYYARKDFLDCYLPGE</sequence>
<accession>A0ABQ5GUW1</accession>
<evidence type="ECO:0000259" key="2">
    <source>
        <dbReference type="Pfam" id="PF03732"/>
    </source>
</evidence>
<dbReference type="PANTHER" id="PTHR33067:SF9">
    <property type="entry name" value="RNA-DIRECTED DNA POLYMERASE"/>
    <property type="match status" value="1"/>
</dbReference>
<dbReference type="Proteomes" id="UP001151760">
    <property type="component" value="Unassembled WGS sequence"/>
</dbReference>
<dbReference type="Gene3D" id="2.40.70.10">
    <property type="entry name" value="Acid Proteases"/>
    <property type="match status" value="1"/>
</dbReference>